<dbReference type="EMBL" id="JACVVD010000006">
    <property type="protein sequence ID" value="MBD0381980.1"/>
    <property type="molecule type" value="Genomic_DNA"/>
</dbReference>
<dbReference type="Proteomes" id="UP000650466">
    <property type="component" value="Unassembled WGS sequence"/>
</dbReference>
<reference evidence="1" key="1">
    <citation type="submission" date="2020-09" db="EMBL/GenBank/DDBJ databases">
        <title>Draft Genome Sequence of Paenibacillus sp. WST5.</title>
        <authorList>
            <person name="Bao Z."/>
        </authorList>
    </citation>
    <scope>NUCLEOTIDE SEQUENCE</scope>
    <source>
        <strain evidence="1">WST5</strain>
    </source>
</reference>
<proteinExistence type="predicted"/>
<protein>
    <submittedName>
        <fullName evidence="1">Uncharacterized protein</fullName>
    </submittedName>
</protein>
<organism evidence="1 2">
    <name type="scientific">Paenibacillus sedimenti</name>
    <dbReference type="NCBI Taxonomy" id="2770274"/>
    <lineage>
        <taxon>Bacteria</taxon>
        <taxon>Bacillati</taxon>
        <taxon>Bacillota</taxon>
        <taxon>Bacilli</taxon>
        <taxon>Bacillales</taxon>
        <taxon>Paenibacillaceae</taxon>
        <taxon>Paenibacillus</taxon>
    </lineage>
</organism>
<sequence>MLFAQQLANKNREKAVARTTMRQLGQVIVVLGLVKMPEMVTSQSR</sequence>
<name>A0A926KU15_9BACL</name>
<comment type="caution">
    <text evidence="1">The sequence shown here is derived from an EMBL/GenBank/DDBJ whole genome shotgun (WGS) entry which is preliminary data.</text>
</comment>
<keyword evidence="2" id="KW-1185">Reference proteome</keyword>
<dbReference type="AlphaFoldDB" id="A0A926KU15"/>
<evidence type="ECO:0000313" key="2">
    <source>
        <dbReference type="Proteomes" id="UP000650466"/>
    </source>
</evidence>
<gene>
    <name evidence="1" type="ORF">ICC18_17840</name>
</gene>
<accession>A0A926KU15</accession>
<evidence type="ECO:0000313" key="1">
    <source>
        <dbReference type="EMBL" id="MBD0381980.1"/>
    </source>
</evidence>